<feature type="compositionally biased region" description="Polar residues" evidence="1">
    <location>
        <begin position="14"/>
        <end position="34"/>
    </location>
</feature>
<keyword evidence="3" id="KW-1185">Reference proteome</keyword>
<evidence type="ECO:0000313" key="3">
    <source>
        <dbReference type="Proteomes" id="UP000799437"/>
    </source>
</evidence>
<feature type="region of interest" description="Disordered" evidence="1">
    <location>
        <begin position="1"/>
        <end position="45"/>
    </location>
</feature>
<name>A0A6A6W0A8_9PEZI</name>
<dbReference type="EMBL" id="ML996577">
    <property type="protein sequence ID" value="KAF2755424.1"/>
    <property type="molecule type" value="Genomic_DNA"/>
</dbReference>
<gene>
    <name evidence="2" type="ORF">EJ05DRAFT_540164</name>
</gene>
<evidence type="ECO:0000256" key="1">
    <source>
        <dbReference type="SAM" id="MobiDB-lite"/>
    </source>
</evidence>
<reference evidence="2" key="1">
    <citation type="journal article" date="2020" name="Stud. Mycol.">
        <title>101 Dothideomycetes genomes: a test case for predicting lifestyles and emergence of pathogens.</title>
        <authorList>
            <person name="Haridas S."/>
            <person name="Albert R."/>
            <person name="Binder M."/>
            <person name="Bloem J."/>
            <person name="Labutti K."/>
            <person name="Salamov A."/>
            <person name="Andreopoulos B."/>
            <person name="Baker S."/>
            <person name="Barry K."/>
            <person name="Bills G."/>
            <person name="Bluhm B."/>
            <person name="Cannon C."/>
            <person name="Castanera R."/>
            <person name="Culley D."/>
            <person name="Daum C."/>
            <person name="Ezra D."/>
            <person name="Gonzalez J."/>
            <person name="Henrissat B."/>
            <person name="Kuo A."/>
            <person name="Liang C."/>
            <person name="Lipzen A."/>
            <person name="Lutzoni F."/>
            <person name="Magnuson J."/>
            <person name="Mondo S."/>
            <person name="Nolan M."/>
            <person name="Ohm R."/>
            <person name="Pangilinan J."/>
            <person name="Park H.-J."/>
            <person name="Ramirez L."/>
            <person name="Alfaro M."/>
            <person name="Sun H."/>
            <person name="Tritt A."/>
            <person name="Yoshinaga Y."/>
            <person name="Zwiers L.-H."/>
            <person name="Turgeon B."/>
            <person name="Goodwin S."/>
            <person name="Spatafora J."/>
            <person name="Crous P."/>
            <person name="Grigoriev I."/>
        </authorList>
    </citation>
    <scope>NUCLEOTIDE SEQUENCE</scope>
    <source>
        <strain evidence="2">CBS 121739</strain>
    </source>
</reference>
<organism evidence="2 3">
    <name type="scientific">Pseudovirgaria hyperparasitica</name>
    <dbReference type="NCBI Taxonomy" id="470096"/>
    <lineage>
        <taxon>Eukaryota</taxon>
        <taxon>Fungi</taxon>
        <taxon>Dikarya</taxon>
        <taxon>Ascomycota</taxon>
        <taxon>Pezizomycotina</taxon>
        <taxon>Dothideomycetes</taxon>
        <taxon>Dothideomycetes incertae sedis</taxon>
        <taxon>Acrospermales</taxon>
        <taxon>Acrospermaceae</taxon>
        <taxon>Pseudovirgaria</taxon>
    </lineage>
</organism>
<accession>A0A6A6W0A8</accession>
<proteinExistence type="predicted"/>
<dbReference type="Proteomes" id="UP000799437">
    <property type="component" value="Unassembled WGS sequence"/>
</dbReference>
<evidence type="ECO:0000313" key="2">
    <source>
        <dbReference type="EMBL" id="KAF2755424.1"/>
    </source>
</evidence>
<dbReference type="RefSeq" id="XP_033597875.1">
    <property type="nucleotide sequence ID" value="XM_033749578.1"/>
</dbReference>
<dbReference type="AlphaFoldDB" id="A0A6A6W0A8"/>
<protein>
    <submittedName>
        <fullName evidence="2">Uncharacterized protein</fullName>
    </submittedName>
</protein>
<sequence>MSAHADNHHHETENSQASDTQQADSNHGSDNDGQQHPPKNPTPNWNFVQRQVQARVAFLEGMIGVPGCEDLLRQGMIRLKNDLGGPCLNEDDLASPAACYAWLSVNENDSDAVIAEAAVNRARETLGDCCQLIQVVKAIANFRQSYDLKTWLSLQLTLFVHQERTKENWHLDQFKEVATELNTVRTNDQVYVPFNLWDPVAREYVQTPWDAVCALFA</sequence>
<feature type="compositionally biased region" description="Basic and acidic residues" evidence="1">
    <location>
        <begin position="1"/>
        <end position="13"/>
    </location>
</feature>
<dbReference type="GeneID" id="54490632"/>